<dbReference type="InterPro" id="IPR001537">
    <property type="entry name" value="SpoU_MeTrfase"/>
</dbReference>
<dbReference type="PIRSF" id="PIRSF029256">
    <property type="entry name" value="SpoU_TrmH_prd"/>
    <property type="match status" value="1"/>
</dbReference>
<accession>A0ABX0U0P9</accession>
<evidence type="ECO:0000256" key="1">
    <source>
        <dbReference type="ARBA" id="ARBA00022490"/>
    </source>
</evidence>
<organism evidence="8 9">
    <name type="scientific">Sphingomonas japonica</name>
    <dbReference type="NCBI Taxonomy" id="511662"/>
    <lineage>
        <taxon>Bacteria</taxon>
        <taxon>Pseudomonadati</taxon>
        <taxon>Pseudomonadota</taxon>
        <taxon>Alphaproteobacteria</taxon>
        <taxon>Sphingomonadales</taxon>
        <taxon>Sphingomonadaceae</taxon>
        <taxon>Sphingomonas</taxon>
    </lineage>
</organism>
<sequence>MRIALFQPDIAGNVGTMLRTAACLGIGVDLIEPMGFAWSDRALARAGMDYAGSAEVVRHVDWDAFRNAIPGRLVLLTTTGATRIDAMTFARGDTLLLGSEGAGVPPEVHAAADARVVIPMRPGMRSLNVAVAGAIVLGEALRQIGGWPTAPTSC</sequence>
<dbReference type="InterPro" id="IPR029028">
    <property type="entry name" value="Alpha/beta_knot_MTases"/>
</dbReference>
<keyword evidence="4 6" id="KW-0949">S-adenosyl-L-methionine</keyword>
<dbReference type="EMBL" id="JAASQP010000001">
    <property type="protein sequence ID" value="NIJ22947.1"/>
    <property type="molecule type" value="Genomic_DNA"/>
</dbReference>
<dbReference type="InterPro" id="IPR029026">
    <property type="entry name" value="tRNA_m1G_MTases_N"/>
</dbReference>
<dbReference type="Pfam" id="PF00588">
    <property type="entry name" value="SpoU_methylase"/>
    <property type="match status" value="1"/>
</dbReference>
<comment type="function">
    <text evidence="6">Methylates the ribose at the nucleotide 34 wobble position in the two leucyl isoacceptors tRNA(Leu)(CmAA) and tRNA(Leu)(cmnm5UmAA). Catalyzes the methyl transfer from S-adenosyl-L-methionine to the 2'-OH of the wobble nucleotide.</text>
</comment>
<keyword evidence="1 6" id="KW-0963">Cytoplasm</keyword>
<dbReference type="Gene3D" id="3.40.1280.10">
    <property type="match status" value="1"/>
</dbReference>
<evidence type="ECO:0000313" key="8">
    <source>
        <dbReference type="EMBL" id="NIJ22947.1"/>
    </source>
</evidence>
<dbReference type="InterPro" id="IPR016914">
    <property type="entry name" value="TrmL"/>
</dbReference>
<comment type="subcellular location">
    <subcellularLocation>
        <location evidence="6">Cytoplasm</location>
    </subcellularLocation>
</comment>
<keyword evidence="3 6" id="KW-0808">Transferase</keyword>
<evidence type="ECO:0000256" key="3">
    <source>
        <dbReference type="ARBA" id="ARBA00022679"/>
    </source>
</evidence>
<evidence type="ECO:0000256" key="6">
    <source>
        <dbReference type="HAMAP-Rule" id="MF_01885"/>
    </source>
</evidence>
<evidence type="ECO:0000256" key="5">
    <source>
        <dbReference type="ARBA" id="ARBA00022694"/>
    </source>
</evidence>
<dbReference type="RefSeq" id="WP_140048138.1">
    <property type="nucleotide sequence ID" value="NZ_BAAAEV010000001.1"/>
</dbReference>
<keyword evidence="2 6" id="KW-0489">Methyltransferase</keyword>
<keyword evidence="5 6" id="KW-0819">tRNA processing</keyword>
<comment type="similarity">
    <text evidence="6">Belongs to the class IV-like SAM-binding methyltransferase superfamily. RNA methyltransferase TrmH family. TrmL subfamily.</text>
</comment>
<comment type="catalytic activity">
    <reaction evidence="6">
        <text>5-carboxymethylaminomethyluridine(34) in tRNA(Leu) + S-adenosyl-L-methionine = 5-carboxymethylaminomethyl-2'-O-methyluridine(34) in tRNA(Leu) + S-adenosyl-L-homocysteine + H(+)</text>
        <dbReference type="Rhea" id="RHEA:43088"/>
        <dbReference type="Rhea" id="RHEA-COMP:10333"/>
        <dbReference type="Rhea" id="RHEA-COMP:10334"/>
        <dbReference type="ChEBI" id="CHEBI:15378"/>
        <dbReference type="ChEBI" id="CHEBI:57856"/>
        <dbReference type="ChEBI" id="CHEBI:59789"/>
        <dbReference type="ChEBI" id="CHEBI:74508"/>
        <dbReference type="ChEBI" id="CHEBI:74511"/>
        <dbReference type="EC" id="2.1.1.207"/>
    </reaction>
</comment>
<feature type="binding site" evidence="6">
    <location>
        <position position="118"/>
    </location>
    <ligand>
        <name>S-adenosyl-L-methionine</name>
        <dbReference type="ChEBI" id="CHEBI:59789"/>
    </ligand>
</feature>
<feature type="domain" description="tRNA/rRNA methyltransferase SpoU type" evidence="7">
    <location>
        <begin position="2"/>
        <end position="137"/>
    </location>
</feature>
<reference evidence="8 9" key="1">
    <citation type="submission" date="2020-03" db="EMBL/GenBank/DDBJ databases">
        <title>Genomic Encyclopedia of Type Strains, Phase IV (KMG-IV): sequencing the most valuable type-strain genomes for metagenomic binning, comparative biology and taxonomic classification.</title>
        <authorList>
            <person name="Goeker M."/>
        </authorList>
    </citation>
    <scope>NUCLEOTIDE SEQUENCE [LARGE SCALE GENOMIC DNA]</scope>
    <source>
        <strain evidence="8 9">DSM 22753</strain>
    </source>
</reference>
<dbReference type="CDD" id="cd18094">
    <property type="entry name" value="SpoU-like_TrmL"/>
    <property type="match status" value="1"/>
</dbReference>
<evidence type="ECO:0000256" key="4">
    <source>
        <dbReference type="ARBA" id="ARBA00022691"/>
    </source>
</evidence>
<comment type="subunit">
    <text evidence="6">Homodimer.</text>
</comment>
<protein>
    <recommendedName>
        <fullName evidence="6">tRNA (cytidine(34)-2'-O)-methyltransferase</fullName>
        <ecNumber evidence="6">2.1.1.207</ecNumber>
    </recommendedName>
    <alternativeName>
        <fullName evidence="6">tRNA (cytidine/uridine-2'-O-)-methyltransferase TrmL</fullName>
    </alternativeName>
</protein>
<feature type="binding site" evidence="6">
    <location>
        <position position="76"/>
    </location>
    <ligand>
        <name>S-adenosyl-L-methionine</name>
        <dbReference type="ChEBI" id="CHEBI:59789"/>
    </ligand>
</feature>
<gene>
    <name evidence="6" type="primary">trmL</name>
    <name evidence="8" type="ORF">FHT01_000489</name>
</gene>
<dbReference type="PANTHER" id="PTHR42971">
    <property type="entry name" value="TRNA (CYTIDINE(34)-2'-O)-METHYLTRANSFERASE"/>
    <property type="match status" value="1"/>
</dbReference>
<evidence type="ECO:0000259" key="7">
    <source>
        <dbReference type="Pfam" id="PF00588"/>
    </source>
</evidence>
<dbReference type="SUPFAM" id="SSF75217">
    <property type="entry name" value="alpha/beta knot"/>
    <property type="match status" value="1"/>
</dbReference>
<dbReference type="Proteomes" id="UP000788153">
    <property type="component" value="Unassembled WGS sequence"/>
</dbReference>
<feature type="binding site" evidence="6">
    <location>
        <position position="126"/>
    </location>
    <ligand>
        <name>S-adenosyl-L-methionine</name>
        <dbReference type="ChEBI" id="CHEBI:59789"/>
    </ligand>
</feature>
<proteinExistence type="inferred from homology"/>
<dbReference type="GO" id="GO:0032259">
    <property type="term" value="P:methylation"/>
    <property type="evidence" value="ECO:0007669"/>
    <property type="project" value="UniProtKB-KW"/>
</dbReference>
<keyword evidence="9" id="KW-1185">Reference proteome</keyword>
<dbReference type="HAMAP" id="MF_01885">
    <property type="entry name" value="tRNA_methyltr_TrmL"/>
    <property type="match status" value="1"/>
</dbReference>
<feature type="binding site" evidence="6">
    <location>
        <position position="98"/>
    </location>
    <ligand>
        <name>S-adenosyl-L-methionine</name>
        <dbReference type="ChEBI" id="CHEBI:59789"/>
    </ligand>
</feature>
<name>A0ABX0U0P9_9SPHN</name>
<dbReference type="GO" id="GO:0008168">
    <property type="term" value="F:methyltransferase activity"/>
    <property type="evidence" value="ECO:0007669"/>
    <property type="project" value="UniProtKB-KW"/>
</dbReference>
<evidence type="ECO:0000313" key="9">
    <source>
        <dbReference type="Proteomes" id="UP000788153"/>
    </source>
</evidence>
<evidence type="ECO:0000256" key="2">
    <source>
        <dbReference type="ARBA" id="ARBA00022603"/>
    </source>
</evidence>
<comment type="catalytic activity">
    <reaction evidence="6">
        <text>cytidine(34) in tRNA + S-adenosyl-L-methionine = 2'-O-methylcytidine(34) in tRNA + S-adenosyl-L-homocysteine + H(+)</text>
        <dbReference type="Rhea" id="RHEA:43084"/>
        <dbReference type="Rhea" id="RHEA-COMP:10331"/>
        <dbReference type="Rhea" id="RHEA-COMP:10332"/>
        <dbReference type="ChEBI" id="CHEBI:15378"/>
        <dbReference type="ChEBI" id="CHEBI:57856"/>
        <dbReference type="ChEBI" id="CHEBI:59789"/>
        <dbReference type="ChEBI" id="CHEBI:74495"/>
        <dbReference type="ChEBI" id="CHEBI:82748"/>
        <dbReference type="EC" id="2.1.1.207"/>
    </reaction>
</comment>
<dbReference type="EC" id="2.1.1.207" evidence="6"/>
<dbReference type="PANTHER" id="PTHR42971:SF1">
    <property type="entry name" value="TRNA (CYTIDINE(34)-2'-O)-METHYLTRANSFERASE"/>
    <property type="match status" value="1"/>
</dbReference>
<comment type="caution">
    <text evidence="8">The sequence shown here is derived from an EMBL/GenBank/DDBJ whole genome shotgun (WGS) entry which is preliminary data.</text>
</comment>